<organism evidence="3 4">
    <name type="scientific">Marasmius oreades</name>
    <name type="common">fairy-ring Marasmius</name>
    <dbReference type="NCBI Taxonomy" id="181124"/>
    <lineage>
        <taxon>Eukaryota</taxon>
        <taxon>Fungi</taxon>
        <taxon>Dikarya</taxon>
        <taxon>Basidiomycota</taxon>
        <taxon>Agaricomycotina</taxon>
        <taxon>Agaricomycetes</taxon>
        <taxon>Agaricomycetidae</taxon>
        <taxon>Agaricales</taxon>
        <taxon>Marasmiineae</taxon>
        <taxon>Marasmiaceae</taxon>
        <taxon>Marasmius</taxon>
    </lineage>
</organism>
<protein>
    <submittedName>
        <fullName evidence="3">Uncharacterized protein</fullName>
    </submittedName>
</protein>
<dbReference type="EMBL" id="CM032182">
    <property type="protein sequence ID" value="KAG7096418.1"/>
    <property type="molecule type" value="Genomic_DNA"/>
</dbReference>
<dbReference type="GeneID" id="66072933"/>
<name>A0A9P8AC18_9AGAR</name>
<evidence type="ECO:0000313" key="4">
    <source>
        <dbReference type="Proteomes" id="UP001049176"/>
    </source>
</evidence>
<proteinExistence type="predicted"/>
<accession>A0A9P8AC18</accession>
<gene>
    <name evidence="3" type="ORF">E1B28_003857</name>
</gene>
<dbReference type="KEGG" id="more:E1B28_003857"/>
<sequence length="451" mass="49451">MMDKTEQASQIYARALYPLRRGCALWVPEPNEDLPSEYREAGLQAGDVGVLRDEGCYDFAFNACRSSSDPVNQGGVPDGFQQLTWNGSKRTTPHYFPPGDLVLSAGAELRNLEIEASARLPGIPVGGGAGFRINFARDQGAVIFPPNGAHSVNSRNLAVSTKPIAGRMQFTAIIGKNRTSRHSPPNNNGKHNQALFIRGFRISFRRKLRAFLRGSTVEVTSTYESSWRDVLGKKGTHCPFGRGRSSSSGSGSPSLSLSTSGASAETSFACSASGSLEVLDEVGEASCVLDDSSDTSIEEDDFVPLLELYHPLDVINDYILRSVGDDVKVVITHDDDWVALLVEEDLEMPDDPVLIKRVQKLFDITVNDGCASLTPIQATITTSWDYRILLAYLLLGLITAYITLLYNAHASQHNDHYWRMRESDNVSGPVCLVPRKNDFVSLIRDFRCAVI</sequence>
<keyword evidence="2" id="KW-0472">Membrane</keyword>
<feature type="transmembrane region" description="Helical" evidence="2">
    <location>
        <begin position="389"/>
        <end position="410"/>
    </location>
</feature>
<evidence type="ECO:0000256" key="2">
    <source>
        <dbReference type="SAM" id="Phobius"/>
    </source>
</evidence>
<dbReference type="RefSeq" id="XP_043012888.1">
    <property type="nucleotide sequence ID" value="XM_043148296.1"/>
</dbReference>
<evidence type="ECO:0000313" key="3">
    <source>
        <dbReference type="EMBL" id="KAG7096418.1"/>
    </source>
</evidence>
<feature type="compositionally biased region" description="Low complexity" evidence="1">
    <location>
        <begin position="241"/>
        <end position="258"/>
    </location>
</feature>
<comment type="caution">
    <text evidence="3">The sequence shown here is derived from an EMBL/GenBank/DDBJ whole genome shotgun (WGS) entry which is preliminary data.</text>
</comment>
<dbReference type="Proteomes" id="UP001049176">
    <property type="component" value="Chromosome 2"/>
</dbReference>
<evidence type="ECO:0000256" key="1">
    <source>
        <dbReference type="SAM" id="MobiDB-lite"/>
    </source>
</evidence>
<keyword evidence="2" id="KW-1133">Transmembrane helix</keyword>
<keyword evidence="2" id="KW-0812">Transmembrane</keyword>
<keyword evidence="4" id="KW-1185">Reference proteome</keyword>
<dbReference type="OrthoDB" id="3070764at2759"/>
<feature type="region of interest" description="Disordered" evidence="1">
    <location>
        <begin position="238"/>
        <end position="258"/>
    </location>
</feature>
<dbReference type="AlphaFoldDB" id="A0A9P8AC18"/>
<reference evidence="3" key="1">
    <citation type="journal article" date="2021" name="Genome Biol. Evol.">
        <title>The assembled and annotated genome of the fairy-ring fungus Marasmius oreades.</title>
        <authorList>
            <person name="Hiltunen M."/>
            <person name="Ament-Velasquez S.L."/>
            <person name="Johannesson H."/>
        </authorList>
    </citation>
    <scope>NUCLEOTIDE SEQUENCE</scope>
    <source>
        <strain evidence="3">03SP1</strain>
    </source>
</reference>